<dbReference type="Gene3D" id="1.20.58.1390">
    <property type="match status" value="1"/>
</dbReference>
<proteinExistence type="predicted"/>
<dbReference type="OrthoDB" id="9805418at2"/>
<organism evidence="6 7">
    <name type="scientific">Aerolutibacter ruishenii</name>
    <dbReference type="NCBI Taxonomy" id="686800"/>
    <lineage>
        <taxon>Bacteria</taxon>
        <taxon>Pseudomonadati</taxon>
        <taxon>Pseudomonadota</taxon>
        <taxon>Gammaproteobacteria</taxon>
        <taxon>Lysobacterales</taxon>
        <taxon>Lysobacteraceae</taxon>
        <taxon>Aerolutibacter</taxon>
    </lineage>
</organism>
<feature type="domain" description="O-methyltransferase C-terminal" evidence="4">
    <location>
        <begin position="175"/>
        <end position="318"/>
    </location>
</feature>
<dbReference type="EMBL" id="VLKP01000002">
    <property type="protein sequence ID" value="TWI13307.1"/>
    <property type="molecule type" value="Genomic_DNA"/>
</dbReference>
<gene>
    <name evidence="6" type="ORF">IP93_00469</name>
</gene>
<evidence type="ECO:0000259" key="5">
    <source>
        <dbReference type="Pfam" id="PF21212"/>
    </source>
</evidence>
<sequence length="364" mass="40519">MNHFDQDRHSALQAKQEAQRIAFGPFVFQASKALRDLGVLRAIEAAGDDGLALEEIVERVGLSTYAVRVLAEAGLGIGSLVLKQDRFVLSKLGWYLLNDPMTQVNMDFTHDVNYKGLFHLQESLVEGRPAGLKEIAPGSRTVYEALATLPGHIRESWFRFDHYYSDNSFQSVLPLIFSEPVASILDVGANTGKWAIACANHAPDVRVTMCDLPGQLAQARVHVDARGFGDRVAEHPIDILRPELPLPGGHDVIWMSQFLDCFSEDEIVMVLEKAARVMTPRTRLYIMETYWDRQRFENAAFCLQQTSLYFTCIANGNSQMYHSSVLHRCIERAGLAVAEEVDGVGISHTVTKVVKRQQDAACAA</sequence>
<keyword evidence="7" id="KW-1185">Reference proteome</keyword>
<keyword evidence="1 6" id="KW-0489">Methyltransferase</keyword>
<evidence type="ECO:0000259" key="4">
    <source>
        <dbReference type="Pfam" id="PF00891"/>
    </source>
</evidence>
<dbReference type="InterPro" id="IPR029063">
    <property type="entry name" value="SAM-dependent_MTases_sf"/>
</dbReference>
<dbReference type="CDD" id="cd02440">
    <property type="entry name" value="AdoMet_MTases"/>
    <property type="match status" value="1"/>
</dbReference>
<dbReference type="InterPro" id="IPR001077">
    <property type="entry name" value="COMT_C"/>
</dbReference>
<keyword evidence="2 6" id="KW-0808">Transferase</keyword>
<dbReference type="Proteomes" id="UP000316471">
    <property type="component" value="Unassembled WGS sequence"/>
</dbReference>
<protein>
    <submittedName>
        <fullName evidence="6">O-methyltransferase</fullName>
    </submittedName>
</protein>
<evidence type="ECO:0000313" key="7">
    <source>
        <dbReference type="Proteomes" id="UP000316471"/>
    </source>
</evidence>
<dbReference type="PANTHER" id="PTHR43712">
    <property type="entry name" value="PUTATIVE (AFU_ORTHOLOGUE AFUA_4G14580)-RELATED"/>
    <property type="match status" value="1"/>
</dbReference>
<dbReference type="PROSITE" id="PS51683">
    <property type="entry name" value="SAM_OMT_II"/>
    <property type="match status" value="1"/>
</dbReference>
<dbReference type="GO" id="GO:0032259">
    <property type="term" value="P:methylation"/>
    <property type="evidence" value="ECO:0007669"/>
    <property type="project" value="UniProtKB-KW"/>
</dbReference>
<reference evidence="6 7" key="1">
    <citation type="journal article" date="2015" name="Stand. Genomic Sci.">
        <title>Genomic Encyclopedia of Bacterial and Archaeal Type Strains, Phase III: the genomes of soil and plant-associated and newly described type strains.</title>
        <authorList>
            <person name="Whitman W.B."/>
            <person name="Woyke T."/>
            <person name="Klenk H.P."/>
            <person name="Zhou Y."/>
            <person name="Lilburn T.G."/>
            <person name="Beck B.J."/>
            <person name="De Vos P."/>
            <person name="Vandamme P."/>
            <person name="Eisen J.A."/>
            <person name="Garrity G."/>
            <person name="Hugenholtz P."/>
            <person name="Kyrpides N.C."/>
        </authorList>
    </citation>
    <scope>NUCLEOTIDE SEQUENCE [LARGE SCALE GENOMIC DNA]</scope>
    <source>
        <strain evidence="6 7">CGMCC 1.10136</strain>
    </source>
</reference>
<feature type="domain" description="BVU-1015-like N-terminal dimerisation-like" evidence="5">
    <location>
        <begin position="17"/>
        <end position="87"/>
    </location>
</feature>
<dbReference type="SUPFAM" id="SSF53335">
    <property type="entry name" value="S-adenosyl-L-methionine-dependent methyltransferases"/>
    <property type="match status" value="1"/>
</dbReference>
<evidence type="ECO:0000256" key="3">
    <source>
        <dbReference type="ARBA" id="ARBA00022691"/>
    </source>
</evidence>
<accession>A0A562M033</accession>
<evidence type="ECO:0000256" key="1">
    <source>
        <dbReference type="ARBA" id="ARBA00022603"/>
    </source>
</evidence>
<dbReference type="InterPro" id="IPR036390">
    <property type="entry name" value="WH_DNA-bd_sf"/>
</dbReference>
<evidence type="ECO:0000313" key="6">
    <source>
        <dbReference type="EMBL" id="TWI13307.1"/>
    </source>
</evidence>
<name>A0A562M033_9GAMM</name>
<dbReference type="Pfam" id="PF00891">
    <property type="entry name" value="Methyltransf_2"/>
    <property type="match status" value="1"/>
</dbReference>
<dbReference type="Pfam" id="PF21212">
    <property type="entry name" value="Dimerisation2-like_dom"/>
    <property type="match status" value="1"/>
</dbReference>
<dbReference type="RefSeq" id="WP_144811562.1">
    <property type="nucleotide sequence ID" value="NZ_VLKP01000002.1"/>
</dbReference>
<dbReference type="GO" id="GO:0008171">
    <property type="term" value="F:O-methyltransferase activity"/>
    <property type="evidence" value="ECO:0007669"/>
    <property type="project" value="InterPro"/>
</dbReference>
<dbReference type="AlphaFoldDB" id="A0A562M033"/>
<dbReference type="InterPro" id="IPR049480">
    <property type="entry name" value="BVU_1015-like_N"/>
</dbReference>
<dbReference type="SUPFAM" id="SSF46785">
    <property type="entry name" value="Winged helix' DNA-binding domain"/>
    <property type="match status" value="1"/>
</dbReference>
<dbReference type="Gene3D" id="1.10.10.10">
    <property type="entry name" value="Winged helix-like DNA-binding domain superfamily/Winged helix DNA-binding domain"/>
    <property type="match status" value="1"/>
</dbReference>
<dbReference type="PANTHER" id="PTHR43712:SF2">
    <property type="entry name" value="O-METHYLTRANSFERASE CICE"/>
    <property type="match status" value="1"/>
</dbReference>
<dbReference type="InterPro" id="IPR036388">
    <property type="entry name" value="WH-like_DNA-bd_sf"/>
</dbReference>
<dbReference type="InterPro" id="IPR016461">
    <property type="entry name" value="COMT-like"/>
</dbReference>
<keyword evidence="3" id="KW-0949">S-adenosyl-L-methionine</keyword>
<comment type="caution">
    <text evidence="6">The sequence shown here is derived from an EMBL/GenBank/DDBJ whole genome shotgun (WGS) entry which is preliminary data.</text>
</comment>
<dbReference type="Gene3D" id="3.40.50.150">
    <property type="entry name" value="Vaccinia Virus protein VP39"/>
    <property type="match status" value="1"/>
</dbReference>
<evidence type="ECO:0000256" key="2">
    <source>
        <dbReference type="ARBA" id="ARBA00022679"/>
    </source>
</evidence>